<evidence type="ECO:0000259" key="11">
    <source>
        <dbReference type="PROSITE" id="PS52015"/>
    </source>
</evidence>
<reference evidence="12" key="1">
    <citation type="submission" date="2019-08" db="EMBL/GenBank/DDBJ databases">
        <title>Comparative genome analysis confer to the adaptation heavy metal polluted environment.</title>
        <authorList>
            <person name="Li Y."/>
        </authorList>
    </citation>
    <scope>NUCLEOTIDE SEQUENCE [LARGE SCALE GENOMIC DNA]</scope>
    <source>
        <strain evidence="12">P1</strain>
    </source>
</reference>
<evidence type="ECO:0000256" key="9">
    <source>
        <dbReference type="ARBA" id="ARBA00023136"/>
    </source>
</evidence>
<evidence type="ECO:0000313" key="13">
    <source>
        <dbReference type="Proteomes" id="UP000251402"/>
    </source>
</evidence>
<dbReference type="EMBL" id="CP043450">
    <property type="protein sequence ID" value="QEM14039.1"/>
    <property type="molecule type" value="Genomic_DNA"/>
</dbReference>
<dbReference type="Pfam" id="PF03544">
    <property type="entry name" value="TonB_C"/>
    <property type="match status" value="1"/>
</dbReference>
<keyword evidence="7" id="KW-0653">Protein transport</keyword>
<sequence length="211" mass="23615">MKPYYLVVIIMFMCHFAFAGTSMNTDTVKKTRSTGVFTSVEQVPEFPGGLPAFANYISRNLKYPDIARLIGINGSVVVTFVVDSIGRVTNVTPINCIGAGCEAEAATVLERSPRWKPGIQDGRFVRVQYSVPIHFSIPAGKVTFKDLQKSAYGFIFEINHQLYTLEEAQTVLGKSFQSTDVEIAEPFYNYDNNEKFKIAGKNEIYLLKMKL</sequence>
<dbReference type="PANTHER" id="PTHR33446:SF2">
    <property type="entry name" value="PROTEIN TONB"/>
    <property type="match status" value="1"/>
</dbReference>
<feature type="chain" id="PRO_5023103769" evidence="10">
    <location>
        <begin position="20"/>
        <end position="211"/>
    </location>
</feature>
<dbReference type="PANTHER" id="PTHR33446">
    <property type="entry name" value="PROTEIN TONB-RELATED"/>
    <property type="match status" value="1"/>
</dbReference>
<keyword evidence="13" id="KW-1185">Reference proteome</keyword>
<dbReference type="InterPro" id="IPR037682">
    <property type="entry name" value="TonB_C"/>
</dbReference>
<dbReference type="GO" id="GO:0031992">
    <property type="term" value="F:energy transducer activity"/>
    <property type="evidence" value="ECO:0007669"/>
    <property type="project" value="TreeGrafter"/>
</dbReference>
<organism evidence="12 13">
    <name type="scientific">Mucilaginibacter rubeus</name>
    <dbReference type="NCBI Taxonomy" id="2027860"/>
    <lineage>
        <taxon>Bacteria</taxon>
        <taxon>Pseudomonadati</taxon>
        <taxon>Bacteroidota</taxon>
        <taxon>Sphingobacteriia</taxon>
        <taxon>Sphingobacteriales</taxon>
        <taxon>Sphingobacteriaceae</taxon>
        <taxon>Mucilaginibacter</taxon>
    </lineage>
</organism>
<evidence type="ECO:0000256" key="7">
    <source>
        <dbReference type="ARBA" id="ARBA00022927"/>
    </source>
</evidence>
<keyword evidence="4" id="KW-1003">Cell membrane</keyword>
<keyword evidence="5" id="KW-0997">Cell inner membrane</keyword>
<dbReference type="GO" id="GO:0098797">
    <property type="term" value="C:plasma membrane protein complex"/>
    <property type="evidence" value="ECO:0007669"/>
    <property type="project" value="TreeGrafter"/>
</dbReference>
<dbReference type="PROSITE" id="PS52015">
    <property type="entry name" value="TONB_CTD"/>
    <property type="match status" value="1"/>
</dbReference>
<dbReference type="InterPro" id="IPR006260">
    <property type="entry name" value="TonB/TolA_C"/>
</dbReference>
<dbReference type="Gene3D" id="3.30.1150.10">
    <property type="match status" value="1"/>
</dbReference>
<evidence type="ECO:0000256" key="6">
    <source>
        <dbReference type="ARBA" id="ARBA00022692"/>
    </source>
</evidence>
<keyword evidence="3" id="KW-0813">Transport</keyword>
<evidence type="ECO:0000256" key="8">
    <source>
        <dbReference type="ARBA" id="ARBA00022989"/>
    </source>
</evidence>
<comment type="subcellular location">
    <subcellularLocation>
        <location evidence="1">Cell inner membrane</location>
        <topology evidence="1">Single-pass membrane protein</topology>
        <orientation evidence="1">Periplasmic side</orientation>
    </subcellularLocation>
</comment>
<proteinExistence type="inferred from homology"/>
<dbReference type="AlphaFoldDB" id="A0A5C1I7K1"/>
<evidence type="ECO:0000256" key="1">
    <source>
        <dbReference type="ARBA" id="ARBA00004383"/>
    </source>
</evidence>
<keyword evidence="9" id="KW-0472">Membrane</keyword>
<feature type="domain" description="TonB C-terminal" evidence="11">
    <location>
        <begin position="48"/>
        <end position="144"/>
    </location>
</feature>
<evidence type="ECO:0000256" key="5">
    <source>
        <dbReference type="ARBA" id="ARBA00022519"/>
    </source>
</evidence>
<dbReference type="GO" id="GO:0055085">
    <property type="term" value="P:transmembrane transport"/>
    <property type="evidence" value="ECO:0007669"/>
    <property type="project" value="InterPro"/>
</dbReference>
<dbReference type="SUPFAM" id="SSF74653">
    <property type="entry name" value="TolA/TonB C-terminal domain"/>
    <property type="match status" value="1"/>
</dbReference>
<evidence type="ECO:0000256" key="2">
    <source>
        <dbReference type="ARBA" id="ARBA00006555"/>
    </source>
</evidence>
<accession>A0A5C1I7K1</accession>
<dbReference type="NCBIfam" id="TIGR01352">
    <property type="entry name" value="tonB_Cterm"/>
    <property type="match status" value="1"/>
</dbReference>
<comment type="similarity">
    <text evidence="2">Belongs to the TonB family.</text>
</comment>
<feature type="signal peptide" evidence="10">
    <location>
        <begin position="1"/>
        <end position="19"/>
    </location>
</feature>
<dbReference type="Proteomes" id="UP000251402">
    <property type="component" value="Chromosome"/>
</dbReference>
<dbReference type="OrthoDB" id="649093at2"/>
<evidence type="ECO:0000256" key="10">
    <source>
        <dbReference type="SAM" id="SignalP"/>
    </source>
</evidence>
<gene>
    <name evidence="12" type="ORF">DEO27_029825</name>
</gene>
<name>A0A5C1I7K1_9SPHI</name>
<protein>
    <submittedName>
        <fullName evidence="12">Energy transducer TonB</fullName>
    </submittedName>
</protein>
<dbReference type="GO" id="GO:0015031">
    <property type="term" value="P:protein transport"/>
    <property type="evidence" value="ECO:0007669"/>
    <property type="project" value="UniProtKB-KW"/>
</dbReference>
<keyword evidence="10" id="KW-0732">Signal</keyword>
<dbReference type="InterPro" id="IPR051045">
    <property type="entry name" value="TonB-dependent_transducer"/>
</dbReference>
<keyword evidence="6" id="KW-0812">Transmembrane</keyword>
<keyword evidence="8" id="KW-1133">Transmembrane helix</keyword>
<dbReference type="RefSeq" id="WP_112574516.1">
    <property type="nucleotide sequence ID" value="NZ_CP043450.1"/>
</dbReference>
<evidence type="ECO:0000313" key="12">
    <source>
        <dbReference type="EMBL" id="QEM14039.1"/>
    </source>
</evidence>
<dbReference type="KEGG" id="mrub:DEO27_029825"/>
<evidence type="ECO:0000256" key="3">
    <source>
        <dbReference type="ARBA" id="ARBA00022448"/>
    </source>
</evidence>
<evidence type="ECO:0000256" key="4">
    <source>
        <dbReference type="ARBA" id="ARBA00022475"/>
    </source>
</evidence>